<gene>
    <name evidence="1" type="ORF">PGQ11_012045</name>
</gene>
<dbReference type="EMBL" id="JAPCWZ010000007">
    <property type="protein sequence ID" value="KAK8856133.1"/>
    <property type="molecule type" value="Genomic_DNA"/>
</dbReference>
<accession>A0ABR2I195</accession>
<name>A0ABR2I195_9PEZI</name>
<reference evidence="1 2" key="1">
    <citation type="journal article" date="2024" name="IMA Fungus">
        <title>Apiospora arundinis, a panoply of carbohydrate-active enzymes and secondary metabolites.</title>
        <authorList>
            <person name="Sorensen T."/>
            <person name="Petersen C."/>
            <person name="Muurmann A.T."/>
            <person name="Christiansen J.V."/>
            <person name="Brundto M.L."/>
            <person name="Overgaard C.K."/>
            <person name="Boysen A.T."/>
            <person name="Wollenberg R.D."/>
            <person name="Larsen T.O."/>
            <person name="Sorensen J.L."/>
            <person name="Nielsen K.L."/>
            <person name="Sondergaard T.E."/>
        </authorList>
    </citation>
    <scope>NUCLEOTIDE SEQUENCE [LARGE SCALE GENOMIC DNA]</scope>
    <source>
        <strain evidence="1 2">AAU 773</strain>
    </source>
</reference>
<keyword evidence="2" id="KW-1185">Reference proteome</keyword>
<organism evidence="1 2">
    <name type="scientific">Apiospora arundinis</name>
    <dbReference type="NCBI Taxonomy" id="335852"/>
    <lineage>
        <taxon>Eukaryota</taxon>
        <taxon>Fungi</taxon>
        <taxon>Dikarya</taxon>
        <taxon>Ascomycota</taxon>
        <taxon>Pezizomycotina</taxon>
        <taxon>Sordariomycetes</taxon>
        <taxon>Xylariomycetidae</taxon>
        <taxon>Amphisphaeriales</taxon>
        <taxon>Apiosporaceae</taxon>
        <taxon>Apiospora</taxon>
    </lineage>
</organism>
<sequence length="165" mass="18313">MWFDRKPSSSPAHWAFASPSHPLANFAQLVAPTPGPLHGPSPHVKPGRRSWFLGNPISQQPSQMWEILRRQMYQNEQRGRGSQVSVHAPPYVKHDMPATPVIAMTAVVQCLYAITASLQLSSTSHALAVFLLWEKETPSGLLLDPSTCDHRAARNVQRGIPLHRS</sequence>
<proteinExistence type="predicted"/>
<protein>
    <submittedName>
        <fullName evidence="1">Uncharacterized protein</fullName>
    </submittedName>
</protein>
<evidence type="ECO:0000313" key="1">
    <source>
        <dbReference type="EMBL" id="KAK8856133.1"/>
    </source>
</evidence>
<comment type="caution">
    <text evidence="1">The sequence shown here is derived from an EMBL/GenBank/DDBJ whole genome shotgun (WGS) entry which is preliminary data.</text>
</comment>
<dbReference type="Proteomes" id="UP001390339">
    <property type="component" value="Unassembled WGS sequence"/>
</dbReference>
<evidence type="ECO:0000313" key="2">
    <source>
        <dbReference type="Proteomes" id="UP001390339"/>
    </source>
</evidence>